<keyword evidence="2" id="KW-0732">Signal</keyword>
<dbReference type="AlphaFoldDB" id="A0A0R2L1A3"/>
<evidence type="ECO:0000313" key="4">
    <source>
        <dbReference type="Proteomes" id="UP000051859"/>
    </source>
</evidence>
<keyword evidence="4" id="KW-1185">Reference proteome</keyword>
<accession>A0A0R2L1A3</accession>
<dbReference type="STRING" id="331679.IV81_GL000857"/>
<gene>
    <name evidence="3" type="ORF">IV81_GL000857</name>
</gene>
<evidence type="ECO:0000313" key="3">
    <source>
        <dbReference type="EMBL" id="KRN93228.1"/>
    </source>
</evidence>
<sequence length="255" mass="27589">MKKLTSLFLLSVIPLTLASCGTNTNNKKNSSSSTSKSEKVTKNSSSKKASTKTISKDEAVKILNAHGYSGNISGAEVTQSSENKTVIEAKTGNDDKSKNIYTLIPSGKDQVKITAKFTKENSNGEFQKIDSPAGIEENQTVKRSPNENSSAKSSSTTTSQSANNLNREELTSAEKKNHNQPLPTESIQNSQEAVNLLTQKYGNQNWKVNFDSIGKSSPIYFHITGQNGNAFYVYADGSIQNADGDLSSFSNKIKD</sequence>
<organism evidence="3 4">
    <name type="scientific">Pediococcus stilesii</name>
    <dbReference type="NCBI Taxonomy" id="331679"/>
    <lineage>
        <taxon>Bacteria</taxon>
        <taxon>Bacillati</taxon>
        <taxon>Bacillota</taxon>
        <taxon>Bacilli</taxon>
        <taxon>Lactobacillales</taxon>
        <taxon>Lactobacillaceae</taxon>
        <taxon>Pediococcus</taxon>
    </lineage>
</organism>
<dbReference type="PATRIC" id="fig|331679.3.peg.861"/>
<protein>
    <recommendedName>
        <fullName evidence="5">Lipoprotein</fullName>
    </recommendedName>
</protein>
<evidence type="ECO:0000256" key="2">
    <source>
        <dbReference type="SAM" id="SignalP"/>
    </source>
</evidence>
<feature type="signal peptide" evidence="2">
    <location>
        <begin position="1"/>
        <end position="18"/>
    </location>
</feature>
<dbReference type="RefSeq" id="WP_057804040.1">
    <property type="nucleotide sequence ID" value="NZ_JQBX01000020.1"/>
</dbReference>
<dbReference type="EMBL" id="JQBX01000020">
    <property type="protein sequence ID" value="KRN93228.1"/>
    <property type="molecule type" value="Genomic_DNA"/>
</dbReference>
<reference evidence="3 4" key="1">
    <citation type="journal article" date="2015" name="Genome Announc.">
        <title>Expanding the biotechnology potential of lactobacilli through comparative genomics of 213 strains and associated genera.</title>
        <authorList>
            <person name="Sun Z."/>
            <person name="Harris H.M."/>
            <person name="McCann A."/>
            <person name="Guo C."/>
            <person name="Argimon S."/>
            <person name="Zhang W."/>
            <person name="Yang X."/>
            <person name="Jeffery I.B."/>
            <person name="Cooney J.C."/>
            <person name="Kagawa T.F."/>
            <person name="Liu W."/>
            <person name="Song Y."/>
            <person name="Salvetti E."/>
            <person name="Wrobel A."/>
            <person name="Rasinkangas P."/>
            <person name="Parkhill J."/>
            <person name="Rea M.C."/>
            <person name="O'Sullivan O."/>
            <person name="Ritari J."/>
            <person name="Douillard F.P."/>
            <person name="Paul Ross R."/>
            <person name="Yang R."/>
            <person name="Briner A.E."/>
            <person name="Felis G.E."/>
            <person name="de Vos W.M."/>
            <person name="Barrangou R."/>
            <person name="Klaenhammer T.R."/>
            <person name="Caufield P.W."/>
            <person name="Cui Y."/>
            <person name="Zhang H."/>
            <person name="O'Toole P.W."/>
        </authorList>
    </citation>
    <scope>NUCLEOTIDE SEQUENCE [LARGE SCALE GENOMIC DNA]</scope>
    <source>
        <strain evidence="3 4">DSM 18001</strain>
    </source>
</reference>
<feature type="region of interest" description="Disordered" evidence="1">
    <location>
        <begin position="123"/>
        <end position="165"/>
    </location>
</feature>
<feature type="region of interest" description="Disordered" evidence="1">
    <location>
        <begin position="20"/>
        <end position="53"/>
    </location>
</feature>
<dbReference type="PROSITE" id="PS51257">
    <property type="entry name" value="PROKAR_LIPOPROTEIN"/>
    <property type="match status" value="1"/>
</dbReference>
<evidence type="ECO:0000256" key="1">
    <source>
        <dbReference type="SAM" id="MobiDB-lite"/>
    </source>
</evidence>
<feature type="compositionally biased region" description="Low complexity" evidence="1">
    <location>
        <begin position="22"/>
        <end position="35"/>
    </location>
</feature>
<name>A0A0R2L1A3_9LACO</name>
<comment type="caution">
    <text evidence="3">The sequence shown here is derived from an EMBL/GenBank/DDBJ whole genome shotgun (WGS) entry which is preliminary data.</text>
</comment>
<dbReference type="Proteomes" id="UP000051859">
    <property type="component" value="Unassembled WGS sequence"/>
</dbReference>
<proteinExistence type="predicted"/>
<feature type="compositionally biased region" description="Low complexity" evidence="1">
    <location>
        <begin position="42"/>
        <end position="53"/>
    </location>
</feature>
<feature type="chain" id="PRO_5038378306" description="Lipoprotein" evidence="2">
    <location>
        <begin position="19"/>
        <end position="255"/>
    </location>
</feature>
<feature type="compositionally biased region" description="Low complexity" evidence="1">
    <location>
        <begin position="146"/>
        <end position="165"/>
    </location>
</feature>
<evidence type="ECO:0008006" key="5">
    <source>
        <dbReference type="Google" id="ProtNLM"/>
    </source>
</evidence>